<gene>
    <name evidence="3" type="ORF">ACFQL7_24020</name>
</gene>
<organism evidence="3 4">
    <name type="scientific">Halocatena marina</name>
    <dbReference type="NCBI Taxonomy" id="2934937"/>
    <lineage>
        <taxon>Archaea</taxon>
        <taxon>Methanobacteriati</taxon>
        <taxon>Methanobacteriota</taxon>
        <taxon>Stenosarchaea group</taxon>
        <taxon>Halobacteria</taxon>
        <taxon>Halobacteriales</taxon>
        <taxon>Natronomonadaceae</taxon>
        <taxon>Halocatena</taxon>
    </lineage>
</organism>
<dbReference type="SUPFAM" id="SSF52402">
    <property type="entry name" value="Adenine nucleotide alpha hydrolases-like"/>
    <property type="match status" value="2"/>
</dbReference>
<feature type="domain" description="UspA" evidence="2">
    <location>
        <begin position="1"/>
        <end position="140"/>
    </location>
</feature>
<dbReference type="PANTHER" id="PTHR46268:SF6">
    <property type="entry name" value="UNIVERSAL STRESS PROTEIN UP12"/>
    <property type="match status" value="1"/>
</dbReference>
<dbReference type="Gene3D" id="3.40.50.620">
    <property type="entry name" value="HUPs"/>
    <property type="match status" value="2"/>
</dbReference>
<dbReference type="Proteomes" id="UP001596417">
    <property type="component" value="Unassembled WGS sequence"/>
</dbReference>
<protein>
    <submittedName>
        <fullName evidence="3">Universal stress protein</fullName>
    </submittedName>
</protein>
<dbReference type="PRINTS" id="PR01438">
    <property type="entry name" value="UNVRSLSTRESS"/>
</dbReference>
<dbReference type="EMBL" id="JBHTAX010000005">
    <property type="protein sequence ID" value="MFC7192576.1"/>
    <property type="molecule type" value="Genomic_DNA"/>
</dbReference>
<evidence type="ECO:0000259" key="2">
    <source>
        <dbReference type="Pfam" id="PF00582"/>
    </source>
</evidence>
<name>A0ABD5YTG6_9EURY</name>
<dbReference type="CDD" id="cd00293">
    <property type="entry name" value="USP-like"/>
    <property type="match status" value="2"/>
</dbReference>
<dbReference type="AlphaFoldDB" id="A0ABD5YTG6"/>
<sequence length="297" mass="31375">MYSTILIPCDGSEASTAALDHGVAIADTYDATVHLLHVVNVGTEIAASGMAVGEVMNTLTDIGHEILSEAATRAEDAGVAYEKELLEGIPSEAIGEYATDRSIDLTVMGTAGRSGVTEHLLGSTTDRVLRRTDTPILIVPDADSASTDSGSYAHILAPTDGSENAERAAPYGADITHHTNATLHVVSVVDVQAEGGVFNVGGVSEEFIDHLEEQGHEAVSHFSDRVRETDVDIDLRRSVTHGTPHEALREYVADNEIDIVVVSSQGISNLASQHLGSVADRVIRTVDRPILVVPPAD</sequence>
<dbReference type="InterPro" id="IPR014729">
    <property type="entry name" value="Rossmann-like_a/b/a_fold"/>
</dbReference>
<dbReference type="RefSeq" id="WP_264556599.1">
    <property type="nucleotide sequence ID" value="NZ_CP109981.1"/>
</dbReference>
<dbReference type="GeneID" id="76202264"/>
<comment type="similarity">
    <text evidence="1">Belongs to the universal stress protein A family.</text>
</comment>
<feature type="domain" description="UspA" evidence="2">
    <location>
        <begin position="152"/>
        <end position="294"/>
    </location>
</feature>
<evidence type="ECO:0000313" key="3">
    <source>
        <dbReference type="EMBL" id="MFC7192576.1"/>
    </source>
</evidence>
<dbReference type="InterPro" id="IPR006016">
    <property type="entry name" value="UspA"/>
</dbReference>
<evidence type="ECO:0000256" key="1">
    <source>
        <dbReference type="ARBA" id="ARBA00008791"/>
    </source>
</evidence>
<dbReference type="InterPro" id="IPR006015">
    <property type="entry name" value="Universal_stress_UspA"/>
</dbReference>
<evidence type="ECO:0000313" key="4">
    <source>
        <dbReference type="Proteomes" id="UP001596417"/>
    </source>
</evidence>
<proteinExistence type="inferred from homology"/>
<accession>A0ABD5YTG6</accession>
<dbReference type="PANTHER" id="PTHR46268">
    <property type="entry name" value="STRESS RESPONSE PROTEIN NHAX"/>
    <property type="match status" value="1"/>
</dbReference>
<keyword evidence="4" id="KW-1185">Reference proteome</keyword>
<reference evidence="3 4" key="1">
    <citation type="journal article" date="2019" name="Int. J. Syst. Evol. Microbiol.">
        <title>The Global Catalogue of Microorganisms (GCM) 10K type strain sequencing project: providing services to taxonomists for standard genome sequencing and annotation.</title>
        <authorList>
            <consortium name="The Broad Institute Genomics Platform"/>
            <consortium name="The Broad Institute Genome Sequencing Center for Infectious Disease"/>
            <person name="Wu L."/>
            <person name="Ma J."/>
        </authorList>
    </citation>
    <scope>NUCLEOTIDE SEQUENCE [LARGE SCALE GENOMIC DNA]</scope>
    <source>
        <strain evidence="3 4">RDMS1</strain>
    </source>
</reference>
<dbReference type="Pfam" id="PF00582">
    <property type="entry name" value="Usp"/>
    <property type="match status" value="2"/>
</dbReference>
<comment type="caution">
    <text evidence="3">The sequence shown here is derived from an EMBL/GenBank/DDBJ whole genome shotgun (WGS) entry which is preliminary data.</text>
</comment>